<dbReference type="GO" id="GO:0005829">
    <property type="term" value="C:cytosol"/>
    <property type="evidence" value="ECO:0007669"/>
    <property type="project" value="TreeGrafter"/>
</dbReference>
<dbReference type="InterPro" id="IPR020568">
    <property type="entry name" value="Ribosomal_Su5_D2-typ_SF"/>
</dbReference>
<dbReference type="SUPFAM" id="SSF55060">
    <property type="entry name" value="GHMP Kinase, C-terminal domain"/>
    <property type="match status" value="1"/>
</dbReference>
<organism evidence="7">
    <name type="scientific">marine metagenome</name>
    <dbReference type="NCBI Taxonomy" id="408172"/>
    <lineage>
        <taxon>unclassified sequences</taxon>
        <taxon>metagenomes</taxon>
        <taxon>ecological metagenomes</taxon>
    </lineage>
</organism>
<dbReference type="InterPro" id="IPR036554">
    <property type="entry name" value="GHMP_kinase_C_sf"/>
</dbReference>
<gene>
    <name evidence="7" type="ORF">METZ01_LOCUS430028</name>
</gene>
<evidence type="ECO:0000259" key="6">
    <source>
        <dbReference type="Pfam" id="PF00288"/>
    </source>
</evidence>
<sequence length="266" mass="29623">DLPVAAGLSSSSSLVVAAAYAIIAINDLSYTPNVLIDMLGRSEWYIGVRGGIGDHAAIILGREGQISHIELLPINVSHAPFPSDYRIVICHCGIEAKKSSSAQNTYNERVAGYKIGLQILKTNYPQIFGPVELFRDLHPSFLGIPTLDLYQMLKILPIRATRAQISDLLPNQKYMLETLYQSHYPEEEGYRVRGVCLYGIAECERSRKAVKFLSSGDIRRFGELINLSHEGDRVSNNGTERFEHDISNVYLDQCASLLGKDKNHEN</sequence>
<comment type="similarity">
    <text evidence="1">Belongs to the GHMP kinase family. GalK subfamily.</text>
</comment>
<dbReference type="Gene3D" id="3.30.230.10">
    <property type="match status" value="1"/>
</dbReference>
<evidence type="ECO:0000256" key="5">
    <source>
        <dbReference type="ARBA" id="ARBA00022840"/>
    </source>
</evidence>
<dbReference type="GO" id="GO:0004335">
    <property type="term" value="F:galactokinase activity"/>
    <property type="evidence" value="ECO:0007669"/>
    <property type="project" value="TreeGrafter"/>
</dbReference>
<dbReference type="PANTHER" id="PTHR10457">
    <property type="entry name" value="MEVALONATE KINASE/GALACTOKINASE"/>
    <property type="match status" value="1"/>
</dbReference>
<feature type="domain" description="GHMP kinase N-terminal" evidence="6">
    <location>
        <begin position="1"/>
        <end position="61"/>
    </location>
</feature>
<evidence type="ECO:0000313" key="7">
    <source>
        <dbReference type="EMBL" id="SVD77174.1"/>
    </source>
</evidence>
<dbReference type="InterPro" id="IPR006204">
    <property type="entry name" value="GHMP_kinase_N_dom"/>
</dbReference>
<dbReference type="EMBL" id="UINC01172214">
    <property type="protein sequence ID" value="SVD77174.1"/>
    <property type="molecule type" value="Genomic_DNA"/>
</dbReference>
<keyword evidence="3" id="KW-0547">Nucleotide-binding</keyword>
<dbReference type="PROSITE" id="PS00627">
    <property type="entry name" value="GHMP_KINASES_ATP"/>
    <property type="match status" value="1"/>
</dbReference>
<dbReference type="AlphaFoldDB" id="A0A382Y1W1"/>
<keyword evidence="5" id="KW-0067">ATP-binding</keyword>
<proteinExistence type="inferred from homology"/>
<feature type="non-terminal residue" evidence="7">
    <location>
        <position position="1"/>
    </location>
</feature>
<dbReference type="InterPro" id="IPR014721">
    <property type="entry name" value="Ribsml_uS5_D2-typ_fold_subgr"/>
</dbReference>
<reference evidence="7" key="1">
    <citation type="submission" date="2018-05" db="EMBL/GenBank/DDBJ databases">
        <authorList>
            <person name="Lanie J.A."/>
            <person name="Ng W.-L."/>
            <person name="Kazmierczak K.M."/>
            <person name="Andrzejewski T.M."/>
            <person name="Davidsen T.M."/>
            <person name="Wayne K.J."/>
            <person name="Tettelin H."/>
            <person name="Glass J.I."/>
            <person name="Rusch D."/>
            <person name="Podicherti R."/>
            <person name="Tsui H.-C.T."/>
            <person name="Winkler M.E."/>
        </authorList>
    </citation>
    <scope>NUCLEOTIDE SEQUENCE</scope>
</reference>
<evidence type="ECO:0000256" key="4">
    <source>
        <dbReference type="ARBA" id="ARBA00022777"/>
    </source>
</evidence>
<evidence type="ECO:0000256" key="3">
    <source>
        <dbReference type="ARBA" id="ARBA00022741"/>
    </source>
</evidence>
<dbReference type="GO" id="GO:0006012">
    <property type="term" value="P:galactose metabolic process"/>
    <property type="evidence" value="ECO:0007669"/>
    <property type="project" value="TreeGrafter"/>
</dbReference>
<protein>
    <recommendedName>
        <fullName evidence="6">GHMP kinase N-terminal domain-containing protein</fullName>
    </recommendedName>
</protein>
<feature type="non-terminal residue" evidence="7">
    <location>
        <position position="266"/>
    </location>
</feature>
<accession>A0A382Y1W1</accession>
<keyword evidence="2" id="KW-0808">Transferase</keyword>
<evidence type="ECO:0000256" key="1">
    <source>
        <dbReference type="ARBA" id="ARBA00006566"/>
    </source>
</evidence>
<evidence type="ECO:0000256" key="2">
    <source>
        <dbReference type="ARBA" id="ARBA00022679"/>
    </source>
</evidence>
<dbReference type="Gene3D" id="3.30.70.890">
    <property type="entry name" value="GHMP kinase, C-terminal domain"/>
    <property type="match status" value="1"/>
</dbReference>
<dbReference type="SUPFAM" id="SSF54211">
    <property type="entry name" value="Ribosomal protein S5 domain 2-like"/>
    <property type="match status" value="1"/>
</dbReference>
<dbReference type="Pfam" id="PF00288">
    <property type="entry name" value="GHMP_kinases_N"/>
    <property type="match status" value="1"/>
</dbReference>
<dbReference type="InterPro" id="IPR006203">
    <property type="entry name" value="GHMP_knse_ATP-bd_CS"/>
</dbReference>
<dbReference type="PANTHER" id="PTHR10457:SF7">
    <property type="entry name" value="GALACTOKINASE-RELATED"/>
    <property type="match status" value="1"/>
</dbReference>
<dbReference type="GO" id="GO:0005524">
    <property type="term" value="F:ATP binding"/>
    <property type="evidence" value="ECO:0007669"/>
    <property type="project" value="UniProtKB-KW"/>
</dbReference>
<name>A0A382Y1W1_9ZZZZ</name>
<keyword evidence="4" id="KW-0418">Kinase</keyword>